<dbReference type="Gene3D" id="2.160.20.60">
    <property type="entry name" value="Glutamate synthase, alpha subunit, C-terminal domain"/>
    <property type="match status" value="1"/>
</dbReference>
<comment type="caution">
    <text evidence="2">The sequence shown here is derived from an EMBL/GenBank/DDBJ whole genome shotgun (WGS) entry which is preliminary data.</text>
</comment>
<dbReference type="PANTHER" id="PTHR43100">
    <property type="entry name" value="GLUTAMATE SYNTHASE [NADPH] SMALL CHAIN"/>
    <property type="match status" value="1"/>
</dbReference>
<dbReference type="PANTHER" id="PTHR43100:SF1">
    <property type="entry name" value="GLUTAMATE SYNTHASE [NADPH] SMALL CHAIN"/>
    <property type="match status" value="1"/>
</dbReference>
<reference evidence="2 3" key="1">
    <citation type="submission" date="2020-02" db="EMBL/GenBank/DDBJ databases">
        <authorList>
            <person name="Sun Q."/>
        </authorList>
    </citation>
    <scope>NUCLEOTIDE SEQUENCE [LARGE SCALE GENOMIC DNA]</scope>
    <source>
        <strain evidence="2 3">YIM 13062</strain>
    </source>
</reference>
<dbReference type="InterPro" id="IPR002489">
    <property type="entry name" value="Glu_synth_asu_C"/>
</dbReference>
<evidence type="ECO:0000313" key="2">
    <source>
        <dbReference type="EMBL" id="NKE10955.1"/>
    </source>
</evidence>
<accession>A0A846U3F7</accession>
<evidence type="ECO:0000313" key="3">
    <source>
        <dbReference type="Proteomes" id="UP000521379"/>
    </source>
</evidence>
<feature type="non-terminal residue" evidence="2">
    <location>
        <position position="190"/>
    </location>
</feature>
<dbReference type="InterPro" id="IPR036485">
    <property type="entry name" value="Glu_synth_asu_C_sf"/>
</dbReference>
<protein>
    <submittedName>
        <fullName evidence="2">Glutamate synthase subunit alpha</fullName>
    </submittedName>
</protein>
<dbReference type="SUPFAM" id="SSF69336">
    <property type="entry name" value="Alpha subunit of glutamate synthase, C-terminal domain"/>
    <property type="match status" value="1"/>
</dbReference>
<feature type="domain" description="Glutamate synthase alpha subunit C-terminal" evidence="1">
    <location>
        <begin position="15"/>
        <end position="181"/>
    </location>
</feature>
<dbReference type="Proteomes" id="UP000521379">
    <property type="component" value="Unassembled WGS sequence"/>
</dbReference>
<evidence type="ECO:0000259" key="1">
    <source>
        <dbReference type="Pfam" id="PF01493"/>
    </source>
</evidence>
<dbReference type="InterPro" id="IPR051394">
    <property type="entry name" value="Glutamate_Synthase"/>
</dbReference>
<keyword evidence="3" id="KW-1185">Reference proteome</keyword>
<dbReference type="Pfam" id="PF01493">
    <property type="entry name" value="GXGXG"/>
    <property type="match status" value="1"/>
</dbReference>
<gene>
    <name evidence="2" type="ORF">GTW58_13730</name>
</gene>
<organism evidence="2 3">
    <name type="scientific">Kocuria subflava</name>
    <dbReference type="NCBI Taxonomy" id="1736139"/>
    <lineage>
        <taxon>Bacteria</taxon>
        <taxon>Bacillati</taxon>
        <taxon>Actinomycetota</taxon>
        <taxon>Actinomycetes</taxon>
        <taxon>Micrococcales</taxon>
        <taxon>Micrococcaceae</taxon>
        <taxon>Kocuria</taxon>
    </lineage>
</organism>
<name>A0A846U3F7_9MICC</name>
<dbReference type="AlphaFoldDB" id="A0A846U3F7"/>
<dbReference type="GO" id="GO:0016491">
    <property type="term" value="F:oxidoreductase activity"/>
    <property type="evidence" value="ECO:0007669"/>
    <property type="project" value="InterPro"/>
</dbReference>
<proteinExistence type="predicted"/>
<feature type="non-terminal residue" evidence="2">
    <location>
        <position position="1"/>
    </location>
</feature>
<dbReference type="EMBL" id="JAAVUN010000196">
    <property type="protein sequence ID" value="NKE10955.1"/>
    <property type="molecule type" value="Genomic_DNA"/>
</dbReference>
<sequence>APALTTREPVTLEHRIVNTDRAVGTMLGYEVTRSFQTDDLADDTITVSLHGQAGQSLGAFMPKGITLRLEGDANDYTGKGLSGGRIVVRPEHDAGFAAEENVVAGNVIGYGATGGEIFLRGRVGERFLVRNSGATAVVEGIGDHGCEYMTGGLALIIGPTGRNFGAGMSGGVAYVLDLAETSVNLQSRTS</sequence>